<dbReference type="Gene3D" id="3.40.50.150">
    <property type="entry name" value="Vaccinia Virus protein VP39"/>
    <property type="match status" value="1"/>
</dbReference>
<reference evidence="6" key="1">
    <citation type="journal article" date="2013" name="Proc. Natl. Acad. Sci. U.S.A.">
        <title>Genome structure and metabolic features in the red seaweed Chondrus crispus shed light on evolution of the Archaeplastida.</title>
        <authorList>
            <person name="Collen J."/>
            <person name="Porcel B."/>
            <person name="Carre W."/>
            <person name="Ball S.G."/>
            <person name="Chaparro C."/>
            <person name="Tonon T."/>
            <person name="Barbeyron T."/>
            <person name="Michel G."/>
            <person name="Noel B."/>
            <person name="Valentin K."/>
            <person name="Elias M."/>
            <person name="Artiguenave F."/>
            <person name="Arun A."/>
            <person name="Aury J.M."/>
            <person name="Barbosa-Neto J.F."/>
            <person name="Bothwell J.H."/>
            <person name="Bouget F.Y."/>
            <person name="Brillet L."/>
            <person name="Cabello-Hurtado F."/>
            <person name="Capella-Gutierrez S."/>
            <person name="Charrier B."/>
            <person name="Cladiere L."/>
            <person name="Cock J.M."/>
            <person name="Coelho S.M."/>
            <person name="Colleoni C."/>
            <person name="Czjzek M."/>
            <person name="Da Silva C."/>
            <person name="Delage L."/>
            <person name="Denoeud F."/>
            <person name="Deschamps P."/>
            <person name="Dittami S.M."/>
            <person name="Gabaldon T."/>
            <person name="Gachon C.M."/>
            <person name="Groisillier A."/>
            <person name="Herve C."/>
            <person name="Jabbari K."/>
            <person name="Katinka M."/>
            <person name="Kloareg B."/>
            <person name="Kowalczyk N."/>
            <person name="Labadie K."/>
            <person name="Leblanc C."/>
            <person name="Lopez P.J."/>
            <person name="McLachlan D.H."/>
            <person name="Meslet-Cladiere L."/>
            <person name="Moustafa A."/>
            <person name="Nehr Z."/>
            <person name="Nyvall Collen P."/>
            <person name="Panaud O."/>
            <person name="Partensky F."/>
            <person name="Poulain J."/>
            <person name="Rensing S.A."/>
            <person name="Rousvoal S."/>
            <person name="Samson G."/>
            <person name="Symeonidi A."/>
            <person name="Weissenbach J."/>
            <person name="Zambounis A."/>
            <person name="Wincker P."/>
            <person name="Boyen C."/>
        </authorList>
    </citation>
    <scope>NUCLEOTIDE SEQUENCE [LARGE SCALE GENOMIC DNA]</scope>
    <source>
        <strain evidence="6">cv. Stackhouse</strain>
    </source>
</reference>
<dbReference type="SUPFAM" id="SSF82199">
    <property type="entry name" value="SET domain"/>
    <property type="match status" value="1"/>
</dbReference>
<comment type="similarity">
    <text evidence="1">Belongs to the N(4)/N(6)-methyltransferase family.</text>
</comment>
<dbReference type="GO" id="GO:0008170">
    <property type="term" value="F:N-methyltransferase activity"/>
    <property type="evidence" value="ECO:0007669"/>
    <property type="project" value="InterPro"/>
</dbReference>
<gene>
    <name evidence="5" type="ORF">CHC_T00010184001</name>
</gene>
<dbReference type="Pfam" id="PF00856">
    <property type="entry name" value="SET"/>
    <property type="match status" value="1"/>
</dbReference>
<accession>R7QPQ1</accession>
<evidence type="ECO:0000256" key="3">
    <source>
        <dbReference type="ARBA" id="ARBA00022679"/>
    </source>
</evidence>
<dbReference type="SUPFAM" id="SSF53335">
    <property type="entry name" value="S-adenosyl-L-methionine-dependent methyltransferases"/>
    <property type="match status" value="1"/>
</dbReference>
<dbReference type="InterPro" id="IPR001091">
    <property type="entry name" value="RM_Methyltransferase"/>
</dbReference>
<name>R7QPQ1_CHOCR</name>
<dbReference type="InterPro" id="IPR001214">
    <property type="entry name" value="SET_dom"/>
</dbReference>
<evidence type="ECO:0000256" key="2">
    <source>
        <dbReference type="ARBA" id="ARBA00022603"/>
    </source>
</evidence>
<dbReference type="InterPro" id="IPR002052">
    <property type="entry name" value="DNA_methylase_N6_adenine_CS"/>
</dbReference>
<dbReference type="Gramene" id="CDF40457">
    <property type="protein sequence ID" value="CDF40457"/>
    <property type="gene ID" value="CHC_T00010184001"/>
</dbReference>
<dbReference type="KEGG" id="ccp:CHC_T00010184001"/>
<organism evidence="5 6">
    <name type="scientific">Chondrus crispus</name>
    <name type="common">Carrageen Irish moss</name>
    <name type="synonym">Polymorpha crispa</name>
    <dbReference type="NCBI Taxonomy" id="2769"/>
    <lineage>
        <taxon>Eukaryota</taxon>
        <taxon>Rhodophyta</taxon>
        <taxon>Florideophyceae</taxon>
        <taxon>Rhodymeniophycidae</taxon>
        <taxon>Gigartinales</taxon>
        <taxon>Gigartinaceae</taxon>
        <taxon>Chondrus</taxon>
    </lineage>
</organism>
<evidence type="ECO:0000256" key="1">
    <source>
        <dbReference type="ARBA" id="ARBA00006594"/>
    </source>
</evidence>
<dbReference type="GO" id="GO:0032259">
    <property type="term" value="P:methylation"/>
    <property type="evidence" value="ECO:0007669"/>
    <property type="project" value="UniProtKB-KW"/>
</dbReference>
<proteinExistence type="inferred from homology"/>
<dbReference type="OrthoDB" id="5560686at2759"/>
<dbReference type="RefSeq" id="XP_005710751.1">
    <property type="nucleotide sequence ID" value="XM_005710694.1"/>
</dbReference>
<keyword evidence="2 5" id="KW-0489">Methyltransferase</keyword>
<keyword evidence="3 5" id="KW-0808">Transferase</keyword>
<dbReference type="EMBL" id="HG002185">
    <property type="protein sequence ID" value="CDF40457.1"/>
    <property type="molecule type" value="Genomic_DNA"/>
</dbReference>
<dbReference type="InterPro" id="IPR029063">
    <property type="entry name" value="SAM-dependent_MTases_sf"/>
</dbReference>
<dbReference type="Pfam" id="PF01555">
    <property type="entry name" value="N6_N4_Mtase"/>
    <property type="match status" value="1"/>
</dbReference>
<dbReference type="GO" id="GO:0003677">
    <property type="term" value="F:DNA binding"/>
    <property type="evidence" value="ECO:0007669"/>
    <property type="project" value="InterPro"/>
</dbReference>
<dbReference type="AlphaFoldDB" id="R7QPQ1"/>
<keyword evidence="6" id="KW-1185">Reference proteome</keyword>
<dbReference type="Gene3D" id="2.170.270.10">
    <property type="entry name" value="SET domain"/>
    <property type="match status" value="1"/>
</dbReference>
<evidence type="ECO:0000313" key="6">
    <source>
        <dbReference type="Proteomes" id="UP000012073"/>
    </source>
</evidence>
<evidence type="ECO:0000259" key="4">
    <source>
        <dbReference type="PROSITE" id="PS50280"/>
    </source>
</evidence>
<sequence length="1000" mass="112470">MAADGDYTFKELGKTSRFVLHSYQVLDLWRHEHPGKEISWKDYMAWVLSSHFSAQTTPRPIQVLLQSLSGNVLLYTHTKESCTDMLDSRSNARSFRVCKSTFATRGTDGRVRALIEHVLTSHLPMRVMALICPSFTFIGESKTRRKSSPFPTTEATPFQQLLHVSAVVKLMAIVNRSRPSKRRRLNATPDEAVKVLSVQGLTDLRDPLPQKIGYIIETVVGAWNCFAEYLGFQSLERMSAPYLRLVSPLAQFEVIPTREEGFAPLSTLVKFVEDMPATNDRTKTFTDAFDRPAIVDSNLRKFVGDFFQDLERALLSSDLYSATEVKEMFFLTKYVRRRGILPPRFRSYCAALVRQVKSYTSEIASSAAVPGDPFPPPSPGATTNLASASSQVVCARHVLQVVGEAESTSTASDEASLEALNEGEDVHNERIIFSEMRKAAVRMYNCDFESFIEAYDALTEDEELHGKVQLVLTDPPFNVRRDRGRNHADYDEIRKEQYESFVNCVDKMLRPGGHALIFCSAQQFTIWREAFTAHPTTSGDSSSSSQASQPTFWVASTPLYCIYHPSVCNGFPGRATFALSNMAEVVIHVMKKGPQFKEGRLMVNYKCFNYVPSEYRATRNVINNVMGLVPGERHMVKIGDTSRMLRPEQKCVSLLKELICRFSQAGDIVVDPFAGTFSTAIACFNLDKDNGARRFIGCEKEAVCFEHAKKKVIESYAGAIVNKLVDVGQVMTDDDIHGAALYVHNRNGNRRSRNGKWAPPSGLPPYQTFPDHILAYLSTAWESPELIQKCRNVPLNAWKRELQGRFHQTDVHALRAIEAVQFGVALAPSSVRHPKAGLGLFATRTFDVDDDICLYYGTLVYHDLIRSKSKNKPYGEGLMGVDRERFMTYAMLVPTQGRVFQNVTDLIDGQKAISIVPSRFCVGAFINDHRYHPDDKDHKDFVDGRLANPRNVNVAYDLSVSKVTSTSALQKHTLMRVKALRLINPGEELFADYIRDIFIE</sequence>
<dbReference type="Proteomes" id="UP000012073">
    <property type="component" value="Unassembled WGS sequence"/>
</dbReference>
<feature type="domain" description="SET" evidence="4">
    <location>
        <begin position="822"/>
        <end position="994"/>
    </location>
</feature>
<protein>
    <submittedName>
        <fullName evidence="5">Adenine specific DNA methyltransferase</fullName>
    </submittedName>
</protein>
<dbReference type="GeneID" id="17318487"/>
<dbReference type="InterPro" id="IPR002941">
    <property type="entry name" value="DNA_methylase_N4/N6"/>
</dbReference>
<evidence type="ECO:0000313" key="5">
    <source>
        <dbReference type="EMBL" id="CDF40457.1"/>
    </source>
</evidence>
<dbReference type="PROSITE" id="PS00092">
    <property type="entry name" value="N6_MTASE"/>
    <property type="match status" value="1"/>
</dbReference>
<dbReference type="InterPro" id="IPR046341">
    <property type="entry name" value="SET_dom_sf"/>
</dbReference>
<dbReference type="PRINTS" id="PR00508">
    <property type="entry name" value="S21N4MTFRASE"/>
</dbReference>
<dbReference type="PROSITE" id="PS50280">
    <property type="entry name" value="SET"/>
    <property type="match status" value="1"/>
</dbReference>